<dbReference type="GO" id="GO:0006753">
    <property type="term" value="P:nucleoside phosphate metabolic process"/>
    <property type="evidence" value="ECO:0007669"/>
    <property type="project" value="TreeGrafter"/>
</dbReference>
<dbReference type="Pfam" id="PF00293">
    <property type="entry name" value="NUDIX"/>
    <property type="match status" value="1"/>
</dbReference>
<dbReference type="InterPro" id="IPR015797">
    <property type="entry name" value="NUDIX_hydrolase-like_dom_sf"/>
</dbReference>
<dbReference type="EMBL" id="QRBE01000001">
    <property type="protein sequence ID" value="RDS84658.1"/>
    <property type="molecule type" value="Genomic_DNA"/>
</dbReference>
<sequence>MPPRYPIIHATRDLDSSRFLRAEQVDLEFSNGQRRTFERLKGHGLGAVIIVPMLDDETVLLVREYGAGVDRYELGLPKGRLDKDETVEQGADRELKEEVGYGARKLKILHNLSLSPSYMTHMAHVVLAQDLYPERLEGDEPEPLEVVPWKLSELHNLVSRDDVTEGRSIAALFLAREYLAGRLRDPHT</sequence>
<keyword evidence="2 4" id="KW-0378">Hydrolase</keyword>
<dbReference type="RefSeq" id="WP_115493690.1">
    <property type="nucleotide sequence ID" value="NZ_QRBE01000001.1"/>
</dbReference>
<evidence type="ECO:0000313" key="4">
    <source>
        <dbReference type="EMBL" id="RDS84658.1"/>
    </source>
</evidence>
<evidence type="ECO:0000259" key="3">
    <source>
        <dbReference type="PROSITE" id="PS51462"/>
    </source>
</evidence>
<dbReference type="Proteomes" id="UP000254258">
    <property type="component" value="Unassembled WGS sequence"/>
</dbReference>
<dbReference type="GO" id="GO:0019693">
    <property type="term" value="P:ribose phosphate metabolic process"/>
    <property type="evidence" value="ECO:0007669"/>
    <property type="project" value="TreeGrafter"/>
</dbReference>
<name>A0A370X8E2_9GAMM</name>
<comment type="caution">
    <text evidence="4">The sequence shown here is derived from an EMBL/GenBank/DDBJ whole genome shotgun (WGS) entry which is preliminary data.</text>
</comment>
<accession>A0A370X8E2</accession>
<dbReference type="PANTHER" id="PTHR11839:SF12">
    <property type="entry name" value="ADP COMPOUNDS HYDROLASE NUDE"/>
    <property type="match status" value="1"/>
</dbReference>
<dbReference type="AlphaFoldDB" id="A0A370X8E2"/>
<dbReference type="PROSITE" id="PS00893">
    <property type="entry name" value="NUDIX_BOX"/>
    <property type="match status" value="1"/>
</dbReference>
<proteinExistence type="predicted"/>
<dbReference type="GO" id="GO:0019144">
    <property type="term" value="F:ADP-sugar diphosphatase activity"/>
    <property type="evidence" value="ECO:0007669"/>
    <property type="project" value="TreeGrafter"/>
</dbReference>
<evidence type="ECO:0000256" key="1">
    <source>
        <dbReference type="ARBA" id="ARBA00001946"/>
    </source>
</evidence>
<dbReference type="Gene3D" id="3.90.79.10">
    <property type="entry name" value="Nucleoside Triphosphate Pyrophosphohydrolase"/>
    <property type="match status" value="1"/>
</dbReference>
<comment type="cofactor">
    <cofactor evidence="1">
        <name>Mg(2+)</name>
        <dbReference type="ChEBI" id="CHEBI:18420"/>
    </cofactor>
</comment>
<gene>
    <name evidence="4" type="ORF">DWU98_01440</name>
</gene>
<dbReference type="NCBIfam" id="NF008736">
    <property type="entry name" value="PRK11762.1"/>
    <property type="match status" value="1"/>
</dbReference>
<keyword evidence="5" id="KW-1185">Reference proteome</keyword>
<dbReference type="OrthoDB" id="9806150at2"/>
<dbReference type="InterPro" id="IPR020084">
    <property type="entry name" value="NUDIX_hydrolase_CS"/>
</dbReference>
<dbReference type="FunFam" id="3.90.79.10:FF:000006">
    <property type="entry name" value="ADP compounds hydrolase NudE"/>
    <property type="match status" value="1"/>
</dbReference>
<reference evidence="4 5" key="1">
    <citation type="submission" date="2018-07" db="EMBL/GenBank/DDBJ databases">
        <title>Dyella monticola sp. nov. and Dyella psychrodurans sp. nov. isolated from monsoon evergreen broad-leaved forest soil of Dinghu Mountain, China.</title>
        <authorList>
            <person name="Gao Z."/>
            <person name="Qiu L."/>
        </authorList>
    </citation>
    <scope>NUCLEOTIDE SEQUENCE [LARGE SCALE GENOMIC DNA]</scope>
    <source>
        <strain evidence="4 5">4G-K06</strain>
    </source>
</reference>
<dbReference type="PROSITE" id="PS51462">
    <property type="entry name" value="NUDIX"/>
    <property type="match status" value="1"/>
</dbReference>
<dbReference type="SUPFAM" id="SSF55811">
    <property type="entry name" value="Nudix"/>
    <property type="match status" value="1"/>
</dbReference>
<feature type="domain" description="Nudix hydrolase" evidence="3">
    <location>
        <begin position="40"/>
        <end position="175"/>
    </location>
</feature>
<dbReference type="PANTHER" id="PTHR11839">
    <property type="entry name" value="UDP/ADP-SUGAR PYROPHOSPHATASE"/>
    <property type="match status" value="1"/>
</dbReference>
<dbReference type="GO" id="GO:0005829">
    <property type="term" value="C:cytosol"/>
    <property type="evidence" value="ECO:0007669"/>
    <property type="project" value="TreeGrafter"/>
</dbReference>
<dbReference type="InterPro" id="IPR000086">
    <property type="entry name" value="NUDIX_hydrolase_dom"/>
</dbReference>
<evidence type="ECO:0000313" key="5">
    <source>
        <dbReference type="Proteomes" id="UP000254258"/>
    </source>
</evidence>
<organism evidence="4 5">
    <name type="scientific">Dyella monticola</name>
    <dbReference type="NCBI Taxonomy" id="1927958"/>
    <lineage>
        <taxon>Bacteria</taxon>
        <taxon>Pseudomonadati</taxon>
        <taxon>Pseudomonadota</taxon>
        <taxon>Gammaproteobacteria</taxon>
        <taxon>Lysobacterales</taxon>
        <taxon>Rhodanobacteraceae</taxon>
        <taxon>Dyella</taxon>
    </lineage>
</organism>
<dbReference type="CDD" id="cd24156">
    <property type="entry name" value="NUDIX_ADPRase_NudE"/>
    <property type="match status" value="1"/>
</dbReference>
<protein>
    <submittedName>
        <fullName evidence="4">ADP compounds hydrolase NudE</fullName>
    </submittedName>
</protein>
<evidence type="ECO:0000256" key="2">
    <source>
        <dbReference type="ARBA" id="ARBA00022801"/>
    </source>
</evidence>